<evidence type="ECO:0000259" key="10">
    <source>
        <dbReference type="SMART" id="SM00317"/>
    </source>
</evidence>
<dbReference type="PANTHER" id="PTHR22884">
    <property type="entry name" value="SET DOMAIN PROTEINS"/>
    <property type="match status" value="1"/>
</dbReference>
<gene>
    <name evidence="13" type="primary">Ash1l_1</name>
    <name evidence="13" type="ORF">LOC62_01G001114</name>
</gene>
<dbReference type="InterPro" id="IPR050777">
    <property type="entry name" value="SET2_Histone-Lys_MeTrsfase"/>
</dbReference>
<dbReference type="RefSeq" id="XP_062623572.1">
    <property type="nucleotide sequence ID" value="XM_062767588.1"/>
</dbReference>
<dbReference type="GO" id="GO:0005694">
    <property type="term" value="C:chromosome"/>
    <property type="evidence" value="ECO:0007669"/>
    <property type="project" value="UniProtKB-SubCell"/>
</dbReference>
<feature type="domain" description="Post-SET" evidence="11">
    <location>
        <begin position="525"/>
        <end position="541"/>
    </location>
</feature>
<dbReference type="GO" id="GO:0042054">
    <property type="term" value="F:histone methyltransferase activity"/>
    <property type="evidence" value="ECO:0007669"/>
    <property type="project" value="InterPro"/>
</dbReference>
<evidence type="ECO:0000256" key="5">
    <source>
        <dbReference type="ARBA" id="ARBA00022679"/>
    </source>
</evidence>
<keyword evidence="14" id="KW-1185">Reference proteome</keyword>
<sequence>MSRIKGDAPPPRKKRTFFSTKIASLPPLQIVRPPSPSRNLPSDRVLAALQPDDKVVVAAKTFVKEQNRDDGGKDAVPNGDRPPRTAAAASTKAQGGTVPPPSKRQFGAKARNAPIAKVLPKRAVSSAGAGIAQRIKAKSATTARKFTLRSRAPGETTQPQRTMHTATPRTLPEAKASATTATPSAKEPVASSSSSKAVSQQLLRVVSANTMERSQSSTSSNNTDVNPGKRKEYMSAGLYCQDAEPPSERALVNKVLDSRVPVKRGPGRPRKSQPPPADGNMTFPPLPLDHGMVHFFEKEHEFVLPYNILWESETGALDGKKRPPAYRKLRSNQFNERQRYQSDHPAVCRCAPEAGCGDHCINRIMSYLCGKDCPCGDLCDNKSLCRRKGKGTKVVWTGTRGFGLVATEDIAEGEFVIDYRGEVIHINTFIERIGTDYKGHRNFYALAYDRDEVLDAGKLGNDARFINHSCNPNLEVRKYQTIGDGYEEFEIGTWATRDIKAGEELSYDYNFESFSMTNLSNKDEARTRCHCGAPNCVGFLGRKPGEKSAKELAAALDAKAAEDARKAEAKAEAKAKKAERTAAAATAAAAAAASAAPQATPGPSKAKATEAGSSVSVPTADSAVSTPSKRPRGRPRKHPLPDPDQPVVKRPRGRPPKHPRVDGQIVVKRGRGRPRKHPLPDPNQPVVKRPVGRPRKHPLPVPVDAGPSSAATAPKAEPAAVKSEVGPKRVGRPPKSETRPSPYPARRAPGRLEAAMSTITSFFKRGPGRPPKASTAAVPMPPVEDAPAAPAAVVAPEAPGAPAEPRLKNTPKQMQKRARNGAPAGWAYVVEAPATPADADGALKSDRAARLALRRGA</sequence>
<feature type="region of interest" description="Disordered" evidence="9">
    <location>
        <begin position="1"/>
        <end position="21"/>
    </location>
</feature>
<protein>
    <submittedName>
        <fullName evidence="13">Histone-lysine N-methyltransferase ASH1L</fullName>
    </submittedName>
</protein>
<evidence type="ECO:0000256" key="7">
    <source>
        <dbReference type="ARBA" id="ARBA00023242"/>
    </source>
</evidence>
<dbReference type="SMART" id="SM00384">
    <property type="entry name" value="AT_hook"/>
    <property type="match status" value="7"/>
</dbReference>
<evidence type="ECO:0000259" key="11">
    <source>
        <dbReference type="SMART" id="SM00508"/>
    </source>
</evidence>
<dbReference type="GO" id="GO:0032259">
    <property type="term" value="P:methylation"/>
    <property type="evidence" value="ECO:0007669"/>
    <property type="project" value="UniProtKB-KW"/>
</dbReference>
<feature type="compositionally biased region" description="Basic residues" evidence="9">
    <location>
        <begin position="668"/>
        <end position="677"/>
    </location>
</feature>
<dbReference type="GO" id="GO:0005634">
    <property type="term" value="C:nucleus"/>
    <property type="evidence" value="ECO:0007669"/>
    <property type="project" value="UniProtKB-SubCell"/>
</dbReference>
<feature type="compositionally biased region" description="Low complexity" evidence="9">
    <location>
        <begin position="707"/>
        <end position="720"/>
    </location>
</feature>
<evidence type="ECO:0000256" key="1">
    <source>
        <dbReference type="ARBA" id="ARBA00004123"/>
    </source>
</evidence>
<dbReference type="SMART" id="SM00570">
    <property type="entry name" value="AWS"/>
    <property type="match status" value="1"/>
</dbReference>
<feature type="compositionally biased region" description="Polar residues" evidence="9">
    <location>
        <begin position="155"/>
        <end position="168"/>
    </location>
</feature>
<organism evidence="13 14">
    <name type="scientific">Vanrija pseudolonga</name>
    <dbReference type="NCBI Taxonomy" id="143232"/>
    <lineage>
        <taxon>Eukaryota</taxon>
        <taxon>Fungi</taxon>
        <taxon>Dikarya</taxon>
        <taxon>Basidiomycota</taxon>
        <taxon>Agaricomycotina</taxon>
        <taxon>Tremellomycetes</taxon>
        <taxon>Trichosporonales</taxon>
        <taxon>Trichosporonaceae</taxon>
        <taxon>Vanrija</taxon>
    </lineage>
</organism>
<dbReference type="InterPro" id="IPR003616">
    <property type="entry name" value="Post-SET_dom"/>
</dbReference>
<dbReference type="RefSeq" id="XP_062623571.1">
    <property type="nucleotide sequence ID" value="XM_062767587.1"/>
</dbReference>
<name>A0AAF0Y060_9TREE</name>
<accession>A0AAF0Y060</accession>
<evidence type="ECO:0000259" key="12">
    <source>
        <dbReference type="SMART" id="SM00570"/>
    </source>
</evidence>
<feature type="compositionally biased region" description="Basic residues" evidence="9">
    <location>
        <begin position="629"/>
        <end position="638"/>
    </location>
</feature>
<dbReference type="Pfam" id="PF17907">
    <property type="entry name" value="AWS"/>
    <property type="match status" value="1"/>
</dbReference>
<dbReference type="InterPro" id="IPR017956">
    <property type="entry name" value="AT_hook_DNA-bd_motif"/>
</dbReference>
<feature type="region of interest" description="Disordered" evidence="9">
    <location>
        <begin position="258"/>
        <end position="281"/>
    </location>
</feature>
<dbReference type="EMBL" id="CP086714">
    <property type="protein sequence ID" value="WOO77539.1"/>
    <property type="molecule type" value="Genomic_DNA"/>
</dbReference>
<dbReference type="InterPro" id="IPR006560">
    <property type="entry name" value="AWS_dom"/>
</dbReference>
<evidence type="ECO:0000256" key="9">
    <source>
        <dbReference type="SAM" id="MobiDB-lite"/>
    </source>
</evidence>
<evidence type="ECO:0000256" key="8">
    <source>
        <dbReference type="SAM" id="Coils"/>
    </source>
</evidence>
<dbReference type="InterPro" id="IPR001214">
    <property type="entry name" value="SET_dom"/>
</dbReference>
<feature type="domain" description="SET" evidence="10">
    <location>
        <begin position="390"/>
        <end position="516"/>
    </location>
</feature>
<dbReference type="Gene3D" id="2.170.270.10">
    <property type="entry name" value="SET domain"/>
    <property type="match status" value="1"/>
</dbReference>
<feature type="region of interest" description="Disordered" evidence="9">
    <location>
        <begin position="62"/>
        <end position="230"/>
    </location>
</feature>
<feature type="domain" description="AWS" evidence="12">
    <location>
        <begin position="343"/>
        <end position="389"/>
    </location>
</feature>
<dbReference type="Proteomes" id="UP000827549">
    <property type="component" value="Chromosome 1"/>
</dbReference>
<keyword evidence="3" id="KW-0158">Chromosome</keyword>
<evidence type="ECO:0000256" key="2">
    <source>
        <dbReference type="ARBA" id="ARBA00004286"/>
    </source>
</evidence>
<evidence type="ECO:0000313" key="13">
    <source>
        <dbReference type="EMBL" id="WOO77540.1"/>
    </source>
</evidence>
<keyword evidence="4" id="KW-0489">Methyltransferase</keyword>
<reference evidence="13" key="1">
    <citation type="submission" date="2023-10" db="EMBL/GenBank/DDBJ databases">
        <authorList>
            <person name="Noh H."/>
        </authorList>
    </citation>
    <scope>NUCLEOTIDE SEQUENCE</scope>
    <source>
        <strain evidence="13">DUCC4014</strain>
    </source>
</reference>
<dbReference type="AlphaFoldDB" id="A0AAF0Y060"/>
<dbReference type="InterPro" id="IPR046341">
    <property type="entry name" value="SET_dom_sf"/>
</dbReference>
<dbReference type="GO" id="GO:0003677">
    <property type="term" value="F:DNA binding"/>
    <property type="evidence" value="ECO:0007669"/>
    <property type="project" value="InterPro"/>
</dbReference>
<dbReference type="Pfam" id="PF00856">
    <property type="entry name" value="SET"/>
    <property type="match status" value="1"/>
</dbReference>
<feature type="compositionally biased region" description="Low complexity" evidence="9">
    <location>
        <begin position="173"/>
        <end position="199"/>
    </location>
</feature>
<keyword evidence="7" id="KW-0539">Nucleus</keyword>
<proteinExistence type="predicted"/>
<keyword evidence="5" id="KW-0808">Transferase</keyword>
<dbReference type="GO" id="GO:0006355">
    <property type="term" value="P:regulation of DNA-templated transcription"/>
    <property type="evidence" value="ECO:0007669"/>
    <property type="project" value="InterPro"/>
</dbReference>
<comment type="subcellular location">
    <subcellularLocation>
        <location evidence="2">Chromosome</location>
    </subcellularLocation>
    <subcellularLocation>
        <location evidence="1">Nucleus</location>
    </subcellularLocation>
</comment>
<keyword evidence="8" id="KW-0175">Coiled coil</keyword>
<dbReference type="SMART" id="SM00317">
    <property type="entry name" value="SET"/>
    <property type="match status" value="1"/>
</dbReference>
<feature type="coiled-coil region" evidence="8">
    <location>
        <begin position="559"/>
        <end position="588"/>
    </location>
</feature>
<dbReference type="PROSITE" id="PS00354">
    <property type="entry name" value="HMGI_Y"/>
    <property type="match status" value="1"/>
</dbReference>
<feature type="compositionally biased region" description="Polar residues" evidence="9">
    <location>
        <begin position="207"/>
        <end position="225"/>
    </location>
</feature>
<feature type="compositionally biased region" description="Basic and acidic residues" evidence="9">
    <location>
        <begin position="62"/>
        <end position="73"/>
    </location>
</feature>
<keyword evidence="6" id="KW-0949">S-adenosyl-L-methionine</keyword>
<dbReference type="SMART" id="SM00508">
    <property type="entry name" value="PostSET"/>
    <property type="match status" value="1"/>
</dbReference>
<feature type="compositionally biased region" description="Polar residues" evidence="9">
    <location>
        <begin position="611"/>
        <end position="628"/>
    </location>
</feature>
<dbReference type="EMBL" id="CP086714">
    <property type="protein sequence ID" value="WOO77540.1"/>
    <property type="molecule type" value="Genomic_DNA"/>
</dbReference>
<dbReference type="SUPFAM" id="SSF82199">
    <property type="entry name" value="SET domain"/>
    <property type="match status" value="1"/>
</dbReference>
<feature type="compositionally biased region" description="Basic residues" evidence="9">
    <location>
        <begin position="649"/>
        <end position="658"/>
    </location>
</feature>
<dbReference type="InterPro" id="IPR000637">
    <property type="entry name" value="HMGI/Y_DNA-bd_CS"/>
</dbReference>
<evidence type="ECO:0000313" key="14">
    <source>
        <dbReference type="Proteomes" id="UP000827549"/>
    </source>
</evidence>
<evidence type="ECO:0000256" key="6">
    <source>
        <dbReference type="ARBA" id="ARBA00022691"/>
    </source>
</evidence>
<feature type="compositionally biased region" description="Basic residues" evidence="9">
    <location>
        <begin position="261"/>
        <end position="271"/>
    </location>
</feature>
<evidence type="ECO:0000256" key="3">
    <source>
        <dbReference type="ARBA" id="ARBA00022454"/>
    </source>
</evidence>
<evidence type="ECO:0000256" key="4">
    <source>
        <dbReference type="ARBA" id="ARBA00022603"/>
    </source>
</evidence>
<dbReference type="GeneID" id="87804371"/>
<feature type="region of interest" description="Disordered" evidence="9">
    <location>
        <begin position="594"/>
        <end position="750"/>
    </location>
</feature>
<dbReference type="PRINTS" id="PR00929">
    <property type="entry name" value="ATHOOK"/>
</dbReference>
<feature type="region of interest" description="Disordered" evidence="9">
    <location>
        <begin position="762"/>
        <end position="820"/>
    </location>
</feature>
<feature type="compositionally biased region" description="Low complexity" evidence="9">
    <location>
        <begin position="785"/>
        <end position="804"/>
    </location>
</feature>